<sequence>MTLAALRRGLTVGEVSALPPGLVAAIDAAGVELLRAHLWVSYLAMLIGRGAQIVVRGRRIFWPHLPADVSDTPELLAVLAHELTHVWQYAHGMTLWRYILRERGRYGYVLDGRPFADFGYEQQASIVEDWVRMRLGLMARHSERLVRLSDLAEVVPFA</sequence>
<proteinExistence type="predicted"/>
<accession>F4QNE4</accession>
<evidence type="ECO:0000313" key="2">
    <source>
        <dbReference type="Proteomes" id="UP000006512"/>
    </source>
</evidence>
<dbReference type="STRING" id="715226.ABI_22640"/>
<gene>
    <name evidence="1" type="ORF">ABI_22640</name>
</gene>
<dbReference type="Proteomes" id="UP000006512">
    <property type="component" value="Unassembled WGS sequence"/>
</dbReference>
<dbReference type="AlphaFoldDB" id="F4QNE4"/>
<organism evidence="1 2">
    <name type="scientific">Asticcacaulis biprosthecium C19</name>
    <dbReference type="NCBI Taxonomy" id="715226"/>
    <lineage>
        <taxon>Bacteria</taxon>
        <taxon>Pseudomonadati</taxon>
        <taxon>Pseudomonadota</taxon>
        <taxon>Alphaproteobacteria</taxon>
        <taxon>Caulobacterales</taxon>
        <taxon>Caulobacteraceae</taxon>
        <taxon>Asticcacaulis</taxon>
    </lineage>
</organism>
<keyword evidence="2" id="KW-1185">Reference proteome</keyword>
<dbReference type="HOGENOM" id="CLU_1665821_0_0_5"/>
<protein>
    <recommendedName>
        <fullName evidence="3">DUF4157 domain-containing protein</fullName>
    </recommendedName>
</protein>
<reference evidence="2" key="1">
    <citation type="submission" date="2011-03" db="EMBL/GenBank/DDBJ databases">
        <title>Draft genome sequence of Brevundimonas diminuta.</title>
        <authorList>
            <person name="Brown P.J.B."/>
            <person name="Buechlein A."/>
            <person name="Hemmerich C."/>
            <person name="Brun Y.V."/>
        </authorList>
    </citation>
    <scope>NUCLEOTIDE SEQUENCE [LARGE SCALE GENOMIC DNA]</scope>
    <source>
        <strain evidence="2">C19</strain>
    </source>
</reference>
<evidence type="ECO:0008006" key="3">
    <source>
        <dbReference type="Google" id="ProtNLM"/>
    </source>
</evidence>
<name>F4QNE4_9CAUL</name>
<dbReference type="EMBL" id="GL883078">
    <property type="protein sequence ID" value="EGF90852.1"/>
    <property type="molecule type" value="Genomic_DNA"/>
</dbReference>
<evidence type="ECO:0000313" key="1">
    <source>
        <dbReference type="EMBL" id="EGF90852.1"/>
    </source>
</evidence>